<feature type="domain" description="HTH cro/C1-type" evidence="1">
    <location>
        <begin position="34"/>
        <end position="66"/>
    </location>
</feature>
<dbReference type="CDD" id="cd00093">
    <property type="entry name" value="HTH_XRE"/>
    <property type="match status" value="1"/>
</dbReference>
<dbReference type="Proteomes" id="UP000284220">
    <property type="component" value="Unassembled WGS sequence"/>
</dbReference>
<comment type="caution">
    <text evidence="2">The sequence shown here is derived from an EMBL/GenBank/DDBJ whole genome shotgun (WGS) entry which is preliminary data.</text>
</comment>
<organism evidence="2 3">
    <name type="scientific">Blautia obeum</name>
    <dbReference type="NCBI Taxonomy" id="40520"/>
    <lineage>
        <taxon>Bacteria</taxon>
        <taxon>Bacillati</taxon>
        <taxon>Bacillota</taxon>
        <taxon>Clostridia</taxon>
        <taxon>Lachnospirales</taxon>
        <taxon>Lachnospiraceae</taxon>
        <taxon>Blautia</taxon>
    </lineage>
</organism>
<dbReference type="PROSITE" id="PS50943">
    <property type="entry name" value="HTH_CROC1"/>
    <property type="match status" value="1"/>
</dbReference>
<dbReference type="EMBL" id="QRHZ01000004">
    <property type="protein sequence ID" value="RHG17354.1"/>
    <property type="molecule type" value="Genomic_DNA"/>
</dbReference>
<dbReference type="GO" id="GO:0003677">
    <property type="term" value="F:DNA binding"/>
    <property type="evidence" value="ECO:0007669"/>
    <property type="project" value="InterPro"/>
</dbReference>
<dbReference type="SMART" id="SM00530">
    <property type="entry name" value="HTH_XRE"/>
    <property type="match status" value="1"/>
</dbReference>
<dbReference type="SUPFAM" id="SSF47413">
    <property type="entry name" value="lambda repressor-like DNA-binding domains"/>
    <property type="match status" value="1"/>
</dbReference>
<gene>
    <name evidence="2" type="ORF">DW272_09950</name>
</gene>
<reference evidence="2 3" key="1">
    <citation type="submission" date="2018-08" db="EMBL/GenBank/DDBJ databases">
        <title>A genome reference for cultivated species of the human gut microbiota.</title>
        <authorList>
            <person name="Zou Y."/>
            <person name="Xue W."/>
            <person name="Luo G."/>
        </authorList>
    </citation>
    <scope>NUCLEOTIDE SEQUENCE [LARGE SCALE GENOMIC DNA]</scope>
    <source>
        <strain evidence="2 3">AM22-9LB</strain>
    </source>
</reference>
<accession>A0A414SDJ7</accession>
<name>A0A414SDJ7_9FIRM</name>
<protein>
    <submittedName>
        <fullName evidence="2">XRE family transcriptional regulator</fullName>
    </submittedName>
</protein>
<evidence type="ECO:0000313" key="2">
    <source>
        <dbReference type="EMBL" id="RHG17354.1"/>
    </source>
</evidence>
<proteinExistence type="predicted"/>
<dbReference type="RefSeq" id="WP_118197837.1">
    <property type="nucleotide sequence ID" value="NZ_QRHZ01000004.1"/>
</dbReference>
<dbReference type="AlphaFoldDB" id="A0A414SDJ7"/>
<sequence>MITKENFGARLSELRVGGGQNSAGEMSLALGQNPSYINRIENGKALPSMQGFFSICEYLKITPAEFFNDEVEQPGEIRALVEKLQKLPQEQLRLVEQITEQFLNK</sequence>
<dbReference type="Gene3D" id="1.10.260.40">
    <property type="entry name" value="lambda repressor-like DNA-binding domains"/>
    <property type="match status" value="1"/>
</dbReference>
<evidence type="ECO:0000313" key="3">
    <source>
        <dbReference type="Proteomes" id="UP000284220"/>
    </source>
</evidence>
<dbReference type="InterPro" id="IPR001387">
    <property type="entry name" value="Cro/C1-type_HTH"/>
</dbReference>
<evidence type="ECO:0000259" key="1">
    <source>
        <dbReference type="PROSITE" id="PS50943"/>
    </source>
</evidence>
<dbReference type="InterPro" id="IPR010982">
    <property type="entry name" value="Lambda_DNA-bd_dom_sf"/>
</dbReference>
<dbReference type="Pfam" id="PF01381">
    <property type="entry name" value="HTH_3"/>
    <property type="match status" value="1"/>
</dbReference>